<evidence type="ECO:0000313" key="1">
    <source>
        <dbReference type="EMBL" id="GAH63950.1"/>
    </source>
</evidence>
<comment type="caution">
    <text evidence="1">The sequence shown here is derived from an EMBL/GenBank/DDBJ whole genome shotgun (WGS) entry which is preliminary data.</text>
</comment>
<gene>
    <name evidence="1" type="ORF">S03H2_48374</name>
</gene>
<accession>X1I3T9</accession>
<name>X1I3T9_9ZZZZ</name>
<dbReference type="EMBL" id="BARU01030493">
    <property type="protein sequence ID" value="GAH63950.1"/>
    <property type="molecule type" value="Genomic_DNA"/>
</dbReference>
<feature type="non-terminal residue" evidence="1">
    <location>
        <position position="1"/>
    </location>
</feature>
<sequence length="42" mass="4843">NACEVIMKSPHTVNENIVNDFREIHLVFDWFSIGSEGIDHND</sequence>
<proteinExistence type="predicted"/>
<organism evidence="1">
    <name type="scientific">marine sediment metagenome</name>
    <dbReference type="NCBI Taxonomy" id="412755"/>
    <lineage>
        <taxon>unclassified sequences</taxon>
        <taxon>metagenomes</taxon>
        <taxon>ecological metagenomes</taxon>
    </lineage>
</organism>
<dbReference type="AlphaFoldDB" id="X1I3T9"/>
<protein>
    <submittedName>
        <fullName evidence="1">Uncharacterized protein</fullName>
    </submittedName>
</protein>
<reference evidence="1" key="1">
    <citation type="journal article" date="2014" name="Front. Microbiol.">
        <title>High frequency of phylogenetically diverse reductive dehalogenase-homologous genes in deep subseafloor sedimentary metagenomes.</title>
        <authorList>
            <person name="Kawai M."/>
            <person name="Futagami T."/>
            <person name="Toyoda A."/>
            <person name="Takaki Y."/>
            <person name="Nishi S."/>
            <person name="Hori S."/>
            <person name="Arai W."/>
            <person name="Tsubouchi T."/>
            <person name="Morono Y."/>
            <person name="Uchiyama I."/>
            <person name="Ito T."/>
            <person name="Fujiyama A."/>
            <person name="Inagaki F."/>
            <person name="Takami H."/>
        </authorList>
    </citation>
    <scope>NUCLEOTIDE SEQUENCE</scope>
    <source>
        <strain evidence="1">Expedition CK06-06</strain>
    </source>
</reference>